<dbReference type="RefSeq" id="WP_229730881.1">
    <property type="nucleotide sequence ID" value="NZ_BMHO01000001.1"/>
</dbReference>
<dbReference type="PANTHER" id="PTHR33570">
    <property type="entry name" value="4-CARBOXYMUCONOLACTONE DECARBOXYLASE FAMILY PROTEIN"/>
    <property type="match status" value="1"/>
</dbReference>
<evidence type="ECO:0000259" key="1">
    <source>
        <dbReference type="Pfam" id="PF02627"/>
    </source>
</evidence>
<evidence type="ECO:0000313" key="3">
    <source>
        <dbReference type="Proteomes" id="UP000633205"/>
    </source>
</evidence>
<dbReference type="SUPFAM" id="SSF69118">
    <property type="entry name" value="AhpD-like"/>
    <property type="match status" value="1"/>
</dbReference>
<gene>
    <name evidence="2" type="ORF">GCM10010915_05930</name>
</gene>
<evidence type="ECO:0000313" key="2">
    <source>
        <dbReference type="EMBL" id="GGD28704.1"/>
    </source>
</evidence>
<feature type="domain" description="Carboxymuconolactone decarboxylase-like" evidence="1">
    <location>
        <begin position="38"/>
        <end position="120"/>
    </location>
</feature>
<dbReference type="Proteomes" id="UP000633205">
    <property type="component" value="Unassembled WGS sequence"/>
</dbReference>
<keyword evidence="3" id="KW-1185">Reference proteome</keyword>
<reference evidence="2" key="2">
    <citation type="submission" date="2020-09" db="EMBL/GenBank/DDBJ databases">
        <authorList>
            <person name="Sun Q."/>
            <person name="Zhou Y."/>
        </authorList>
    </citation>
    <scope>NUCLEOTIDE SEQUENCE</scope>
    <source>
        <strain evidence="2">CGMCC 1.15152</strain>
    </source>
</reference>
<dbReference type="PANTHER" id="PTHR33570:SF2">
    <property type="entry name" value="CARBOXYMUCONOLACTONE DECARBOXYLASE-LIKE DOMAIN-CONTAINING PROTEIN"/>
    <property type="match status" value="1"/>
</dbReference>
<dbReference type="InterPro" id="IPR052512">
    <property type="entry name" value="4CMD/NDH-1_regulator"/>
</dbReference>
<proteinExistence type="predicted"/>
<protein>
    <submittedName>
        <fullName evidence="2">4-carboxymuconolactone decarboxylase</fullName>
    </submittedName>
</protein>
<dbReference type="EMBL" id="BMHO01000001">
    <property type="protein sequence ID" value="GGD28704.1"/>
    <property type="molecule type" value="Genomic_DNA"/>
</dbReference>
<dbReference type="Gene3D" id="1.20.1290.10">
    <property type="entry name" value="AhpD-like"/>
    <property type="match status" value="1"/>
</dbReference>
<comment type="caution">
    <text evidence="2">The sequence shown here is derived from an EMBL/GenBank/DDBJ whole genome shotgun (WGS) entry which is preliminary data.</text>
</comment>
<dbReference type="AlphaFoldDB" id="A0A917DDA5"/>
<accession>A0A917DDA5</accession>
<dbReference type="GO" id="GO:0051920">
    <property type="term" value="F:peroxiredoxin activity"/>
    <property type="evidence" value="ECO:0007669"/>
    <property type="project" value="InterPro"/>
</dbReference>
<dbReference type="Pfam" id="PF02627">
    <property type="entry name" value="CMD"/>
    <property type="match status" value="1"/>
</dbReference>
<name>A0A917DDA5_9MICO</name>
<sequence>MVIRDDAHDVGLEQRRKMFGVAGAEDQVHHTTDLNDKMQDFVTRSCFGDFWQRDGLTVPERSKITVAMLIALGRAHELRIHVNGALENGITPLELREIALHAILYCGIPAANDGLRAIQEVLTERGVSLDIDGEAARTAQTA</sequence>
<dbReference type="InterPro" id="IPR029032">
    <property type="entry name" value="AhpD-like"/>
</dbReference>
<organism evidence="2 3">
    <name type="scientific">Microbacterium faecale</name>
    <dbReference type="NCBI Taxonomy" id="1804630"/>
    <lineage>
        <taxon>Bacteria</taxon>
        <taxon>Bacillati</taxon>
        <taxon>Actinomycetota</taxon>
        <taxon>Actinomycetes</taxon>
        <taxon>Micrococcales</taxon>
        <taxon>Microbacteriaceae</taxon>
        <taxon>Microbacterium</taxon>
    </lineage>
</organism>
<reference evidence="2" key="1">
    <citation type="journal article" date="2014" name="Int. J. Syst. Evol. Microbiol.">
        <title>Complete genome sequence of Corynebacterium casei LMG S-19264T (=DSM 44701T), isolated from a smear-ripened cheese.</title>
        <authorList>
            <consortium name="US DOE Joint Genome Institute (JGI-PGF)"/>
            <person name="Walter F."/>
            <person name="Albersmeier A."/>
            <person name="Kalinowski J."/>
            <person name="Ruckert C."/>
        </authorList>
    </citation>
    <scope>NUCLEOTIDE SEQUENCE</scope>
    <source>
        <strain evidence="2">CGMCC 1.15152</strain>
    </source>
</reference>
<dbReference type="InterPro" id="IPR003779">
    <property type="entry name" value="CMD-like"/>
</dbReference>